<dbReference type="Pfam" id="PF19570">
    <property type="entry name" value="DUF6088"/>
    <property type="match status" value="1"/>
</dbReference>
<dbReference type="InterPro" id="IPR045738">
    <property type="entry name" value="DUF6088"/>
</dbReference>
<dbReference type="EMBL" id="WOWR01000015">
    <property type="protein sequence ID" value="KAF0254328.1"/>
    <property type="molecule type" value="Genomic_DNA"/>
</dbReference>
<evidence type="ECO:0000313" key="1">
    <source>
        <dbReference type="EMBL" id="KAF0254328.1"/>
    </source>
</evidence>
<evidence type="ECO:0000313" key="2">
    <source>
        <dbReference type="Proteomes" id="UP000442695"/>
    </source>
</evidence>
<evidence type="ECO:0008006" key="3">
    <source>
        <dbReference type="Google" id="ProtNLM"/>
    </source>
</evidence>
<proteinExistence type="predicted"/>
<sequence>MSVAESIFNRIKHMPKGKPFAGALFAQAGTRASVDKALSRMVLKGSLERVARGVYMRPKQSEYTGRKVRANPIQVMEAVARARGETIQVHGAEAVRRLGLSTQMQVLPTYYTSGKTREIRVGSAVVRLRHVSSQRLQQAGTKVGVALTALLYLGRQELTELVAQKVANSLSSEEFNKLMACNMPEWMRLALHSAAKELECQSHTSIFPMLVNAKS</sequence>
<dbReference type="AlphaFoldDB" id="A0A7V8J3Z0"/>
<organism evidence="1 2">
    <name type="scientific">Pseudomonas putida</name>
    <name type="common">Arthrobacter siderocapsulatus</name>
    <dbReference type="NCBI Taxonomy" id="303"/>
    <lineage>
        <taxon>Bacteria</taxon>
        <taxon>Pseudomonadati</taxon>
        <taxon>Pseudomonadota</taxon>
        <taxon>Gammaproteobacteria</taxon>
        <taxon>Pseudomonadales</taxon>
        <taxon>Pseudomonadaceae</taxon>
        <taxon>Pseudomonas</taxon>
    </lineage>
</organism>
<dbReference type="Proteomes" id="UP000442695">
    <property type="component" value="Unassembled WGS sequence"/>
</dbReference>
<gene>
    <name evidence="1" type="ORF">GN299_13820</name>
</gene>
<protein>
    <recommendedName>
        <fullName evidence="3">Type IV toxin-antitoxin system AbiEi family antitoxin domain-containing protein</fullName>
    </recommendedName>
</protein>
<name>A0A7V8J3Z0_PSEPU</name>
<reference evidence="1 2" key="1">
    <citation type="submission" date="2019-12" db="EMBL/GenBank/DDBJ databases">
        <authorList>
            <person name="Woiski C."/>
        </authorList>
    </citation>
    <scope>NUCLEOTIDE SEQUENCE [LARGE SCALE GENOMIC DNA]</scope>
    <source>
        <strain evidence="1 2">BOE100</strain>
    </source>
</reference>
<comment type="caution">
    <text evidence="1">The sequence shown here is derived from an EMBL/GenBank/DDBJ whole genome shotgun (WGS) entry which is preliminary data.</text>
</comment>
<accession>A0A7V8J3Z0</accession>
<dbReference type="RefSeq" id="WP_156859060.1">
    <property type="nucleotide sequence ID" value="NZ_WOWR01000015.1"/>
</dbReference>